<dbReference type="InterPro" id="IPR045755">
    <property type="entry name" value="FtsL-like"/>
</dbReference>
<evidence type="ECO:0000313" key="2">
    <source>
        <dbReference type="EMBL" id="SDS07558.1"/>
    </source>
</evidence>
<proteinExistence type="predicted"/>
<dbReference type="OrthoDB" id="981249at2"/>
<dbReference type="RefSeq" id="WP_091368726.1">
    <property type="nucleotide sequence ID" value="NZ_LT629740.1"/>
</dbReference>
<evidence type="ECO:0000256" key="1">
    <source>
        <dbReference type="SAM" id="Phobius"/>
    </source>
</evidence>
<protein>
    <submittedName>
        <fullName evidence="2">Uncharacterized protein</fullName>
    </submittedName>
</protein>
<keyword evidence="1" id="KW-0472">Membrane</keyword>
<reference evidence="2 3" key="1">
    <citation type="submission" date="2016-10" db="EMBL/GenBank/DDBJ databases">
        <authorList>
            <person name="de Groot N.N."/>
        </authorList>
    </citation>
    <scope>NUCLEOTIDE SEQUENCE [LARGE SCALE GENOMIC DNA]</scope>
    <source>
        <strain evidence="2 3">MP1X4</strain>
    </source>
</reference>
<dbReference type="Pfam" id="PF19579">
    <property type="entry name" value="FtsL_2"/>
    <property type="match status" value="1"/>
</dbReference>
<accession>A0A1H1P8D1</accession>
<dbReference type="STRING" id="652787.SAMN05216490_0493"/>
<dbReference type="AlphaFoldDB" id="A0A1H1P8D1"/>
<sequence length="138" mass="15872">MTNRLRTEVQEEEEAEKQLIVEEKPRKKEIPDNVFTQFFSKGFISTEAATNALPFVLYVALLGMLYIGNRHLAEKNIHDIDKITKEVKELSWDYKSTKADLAFKSTLSEVKKRVDTLSLGIKETMQPPQKITVKEGEQ</sequence>
<evidence type="ECO:0000313" key="3">
    <source>
        <dbReference type="Proteomes" id="UP000199679"/>
    </source>
</evidence>
<dbReference type="Proteomes" id="UP000199679">
    <property type="component" value="Chromosome I"/>
</dbReference>
<keyword evidence="3" id="KW-1185">Reference proteome</keyword>
<feature type="transmembrane region" description="Helical" evidence="1">
    <location>
        <begin position="48"/>
        <end position="67"/>
    </location>
</feature>
<gene>
    <name evidence="2" type="ORF">SAMN05216490_0493</name>
</gene>
<name>A0A1H1P8D1_MUCMA</name>
<keyword evidence="1" id="KW-0812">Transmembrane</keyword>
<keyword evidence="1" id="KW-1133">Transmembrane helix</keyword>
<dbReference type="EMBL" id="LT629740">
    <property type="protein sequence ID" value="SDS07558.1"/>
    <property type="molecule type" value="Genomic_DNA"/>
</dbReference>
<organism evidence="2 3">
    <name type="scientific">Mucilaginibacter mallensis</name>
    <dbReference type="NCBI Taxonomy" id="652787"/>
    <lineage>
        <taxon>Bacteria</taxon>
        <taxon>Pseudomonadati</taxon>
        <taxon>Bacteroidota</taxon>
        <taxon>Sphingobacteriia</taxon>
        <taxon>Sphingobacteriales</taxon>
        <taxon>Sphingobacteriaceae</taxon>
        <taxon>Mucilaginibacter</taxon>
    </lineage>
</organism>